<proteinExistence type="predicted"/>
<organism evidence="2">
    <name type="scientific">Bitter gourd yellow vein virus</name>
    <dbReference type="NCBI Taxonomy" id="1513489"/>
    <lineage>
        <taxon>Viruses</taxon>
        <taxon>Monodnaviria</taxon>
        <taxon>Shotokuvirae</taxon>
        <taxon>Cressdnaviricota</taxon>
        <taxon>Repensiviricetes</taxon>
        <taxon>Geplafuvirales</taxon>
        <taxon>Geminiviridae</taxon>
        <taxon>Begomovirus</taxon>
    </lineage>
</organism>
<reference evidence="2" key="1">
    <citation type="submission" date="2014-07" db="EMBL/GenBank/DDBJ databases">
        <title>First report of a begomovirus infecting lentil from India.</title>
        <authorList>
            <person name="Akram M."/>
            <person name="Naimuddin"/>
            <person name="Agnihotri A.K."/>
        </authorList>
    </citation>
    <scope>NUCLEOTIDE SEQUENCE</scope>
    <source>
        <strain evidence="2">Kanpur-Lentil</strain>
    </source>
</reference>
<name>A0A097BTT4_9GEMI</name>
<feature type="region of interest" description="Disordered" evidence="1">
    <location>
        <begin position="109"/>
        <end position="129"/>
    </location>
</feature>
<evidence type="ECO:0000256" key="1">
    <source>
        <dbReference type="SAM" id="MobiDB-lite"/>
    </source>
</evidence>
<feature type="compositionally biased region" description="Polar residues" evidence="1">
    <location>
        <begin position="117"/>
        <end position="129"/>
    </location>
</feature>
<accession>A0A097BTT4</accession>
<evidence type="ECO:0000313" key="2">
    <source>
        <dbReference type="EMBL" id="AIS68770.1"/>
    </source>
</evidence>
<sequence>MKFTLHGFFTAWGPINRLAHQVFIHQHVGSSIVARISRKRAWSEVHASCKISPRDREELFSRYSRLRSCPRSHPCSPSKELWRSDQQISSFQRPYRRYADVSTSTAPMELVQLSPLPASQRQRPGQTGR</sequence>
<feature type="region of interest" description="Disordered" evidence="1">
    <location>
        <begin position="70"/>
        <end position="91"/>
    </location>
</feature>
<dbReference type="EMBL" id="KM190927">
    <property type="protein sequence ID" value="AIS68770.1"/>
    <property type="molecule type" value="Genomic_DNA"/>
</dbReference>
<protein>
    <submittedName>
        <fullName evidence="2">Movement protein</fullName>
    </submittedName>
</protein>